<dbReference type="Gene3D" id="3.40.50.2000">
    <property type="entry name" value="Glycogen Phosphorylase B"/>
    <property type="match status" value="1"/>
</dbReference>
<evidence type="ECO:0000259" key="10">
    <source>
        <dbReference type="Pfam" id="PF13844"/>
    </source>
</evidence>
<keyword evidence="7 8" id="KW-0802">TPR repeat</keyword>
<comment type="caution">
    <text evidence="11">The sequence shown here is derived from an EMBL/GenBank/DDBJ whole genome shotgun (WGS) entry which is preliminary data.</text>
</comment>
<organism evidence="11 12">
    <name type="scientific">Azorhizobium oxalatiphilum</name>
    <dbReference type="NCBI Taxonomy" id="980631"/>
    <lineage>
        <taxon>Bacteria</taxon>
        <taxon>Pseudomonadati</taxon>
        <taxon>Pseudomonadota</taxon>
        <taxon>Alphaproteobacteria</taxon>
        <taxon>Hyphomicrobiales</taxon>
        <taxon>Xanthobacteraceae</taxon>
        <taxon>Azorhizobium</taxon>
    </lineage>
</organism>
<keyword evidence="12" id="KW-1185">Reference proteome</keyword>
<dbReference type="AlphaFoldDB" id="A0A917C191"/>
<comment type="similarity">
    <text evidence="2">Belongs to the glycosyltransferase 41 family. O-GlcNAc transferase subfamily.</text>
</comment>
<dbReference type="SUPFAM" id="SSF53756">
    <property type="entry name" value="UDP-Glycosyltransferase/glycogen phosphorylase"/>
    <property type="match status" value="1"/>
</dbReference>
<sequence length="741" mass="79655">MSKHQSAAAFRGKPGGTPSKGAADAQRALALHQAGDFAAAAPLYAAALNRDPSNGAVHYLHALCLKQLSRLPEAREAIQKAAKLRPSDANILADLGTILAQTGDSEAARAAFGRALKLQPDHKAAQLGLGRLAASNGDLDDLRRLLAEQPQNGEAALALGCALLAAGEEPDVAAREWVQAFQRGTLTAEAMGIAGVRAFEGGRDREAMALLKIAATLKPDVPALHANLGLLLLDKRRHRDAIDALNRALKLDPNHTGALINLGGVHLDAKKYAEAIPCFRRAIAVEPDNVVARLGLANASRQICQWRDTEAEEAELGHALARTGARTGPFLLLSMHLTAQDNLRAARVWAKGVRMEDKDKLPPAPPAEPGRRIRVGYLSSDFYAHATAFLAVEMLERHDRATFEIFGYSHGPDDKSAMRQRVIDAFDHFVEVGDMTSPEAARRIREDGIDILVDLKGFTQGSRTEIMALRPAPVQVNFLGYPGSMGADFIDYIIGDKVVTPLAAAADYDEKIVQLPGAYQPNDGRRAISAHIPSRAECGLPEEGFVFCCFNNTYKITPAVFDVWMRLLDAVPGSVLWLFEANPAARDNLTYHAASLGLDPERIIFAPKMELADHLARHAHADLFLDTLPYNAHTTASDALWAGVPVVTCAGETFASRVAASLLTAVGLPELVTDNLADYEALALALAGDPERLALLKAKLIAARATAPLFDAAHFTAGIEAAYRRMHELRSTGRAPEPIVV</sequence>
<name>A0A917C191_9HYPH</name>
<evidence type="ECO:0000256" key="5">
    <source>
        <dbReference type="ARBA" id="ARBA00022679"/>
    </source>
</evidence>
<dbReference type="PROSITE" id="PS50005">
    <property type="entry name" value="TPR"/>
    <property type="match status" value="3"/>
</dbReference>
<dbReference type="PANTHER" id="PTHR44998">
    <property type="match status" value="1"/>
</dbReference>
<reference evidence="11" key="1">
    <citation type="journal article" date="2014" name="Int. J. Syst. Evol. Microbiol.">
        <title>Complete genome sequence of Corynebacterium casei LMG S-19264T (=DSM 44701T), isolated from a smear-ripened cheese.</title>
        <authorList>
            <consortium name="US DOE Joint Genome Institute (JGI-PGF)"/>
            <person name="Walter F."/>
            <person name="Albersmeier A."/>
            <person name="Kalinowski J."/>
            <person name="Ruckert C."/>
        </authorList>
    </citation>
    <scope>NUCLEOTIDE SEQUENCE</scope>
    <source>
        <strain evidence="11">CCM 7897</strain>
    </source>
</reference>
<dbReference type="InterPro" id="IPR029489">
    <property type="entry name" value="OGT/SEC/SPY_C"/>
</dbReference>
<dbReference type="Gene3D" id="3.40.50.11380">
    <property type="match status" value="1"/>
</dbReference>
<reference evidence="11" key="2">
    <citation type="submission" date="2020-09" db="EMBL/GenBank/DDBJ databases">
        <authorList>
            <person name="Sun Q."/>
            <person name="Sedlacek I."/>
        </authorList>
    </citation>
    <scope>NUCLEOTIDE SEQUENCE</scope>
    <source>
        <strain evidence="11">CCM 7897</strain>
    </source>
</reference>
<dbReference type="Gene3D" id="1.25.40.10">
    <property type="entry name" value="Tetratricopeptide repeat domain"/>
    <property type="match status" value="2"/>
</dbReference>
<gene>
    <name evidence="11" type="ORF">GCM10007301_28250</name>
</gene>
<dbReference type="GO" id="GO:0097363">
    <property type="term" value="F:protein O-acetylglucosaminyltransferase activity"/>
    <property type="evidence" value="ECO:0007669"/>
    <property type="project" value="UniProtKB-EC"/>
</dbReference>
<keyword evidence="4" id="KW-0328">Glycosyltransferase</keyword>
<dbReference type="SMART" id="SM00028">
    <property type="entry name" value="TPR"/>
    <property type="match status" value="5"/>
</dbReference>
<feature type="repeat" description="TPR" evidence="8">
    <location>
        <begin position="256"/>
        <end position="289"/>
    </location>
</feature>
<accession>A0A917C191</accession>
<dbReference type="Pfam" id="PF13844">
    <property type="entry name" value="Glyco_transf_41"/>
    <property type="match status" value="2"/>
</dbReference>
<feature type="region of interest" description="Disordered" evidence="9">
    <location>
        <begin position="1"/>
        <end position="25"/>
    </location>
</feature>
<dbReference type="InterPro" id="IPR019734">
    <property type="entry name" value="TPR_rpt"/>
</dbReference>
<evidence type="ECO:0000313" key="11">
    <source>
        <dbReference type="EMBL" id="GGF66970.1"/>
    </source>
</evidence>
<dbReference type="Proteomes" id="UP000606044">
    <property type="component" value="Unassembled WGS sequence"/>
</dbReference>
<dbReference type="InterPro" id="IPR011990">
    <property type="entry name" value="TPR-like_helical_dom_sf"/>
</dbReference>
<comment type="pathway">
    <text evidence="1">Protein modification; protein glycosylation.</text>
</comment>
<feature type="domain" description="O-GlcNAc transferase C-terminal" evidence="10">
    <location>
        <begin position="532"/>
        <end position="717"/>
    </location>
</feature>
<keyword evidence="6" id="KW-0677">Repeat</keyword>
<proteinExistence type="inferred from homology"/>
<evidence type="ECO:0000313" key="12">
    <source>
        <dbReference type="Proteomes" id="UP000606044"/>
    </source>
</evidence>
<evidence type="ECO:0000256" key="6">
    <source>
        <dbReference type="ARBA" id="ARBA00022737"/>
    </source>
</evidence>
<dbReference type="Pfam" id="PF13432">
    <property type="entry name" value="TPR_16"/>
    <property type="match status" value="4"/>
</dbReference>
<evidence type="ECO:0000256" key="9">
    <source>
        <dbReference type="SAM" id="MobiDB-lite"/>
    </source>
</evidence>
<dbReference type="PANTHER" id="PTHR44998:SF1">
    <property type="entry name" value="UDP-N-ACETYLGLUCOSAMINE--PEPTIDE N-ACETYLGLUCOSAMINYLTRANSFERASE 110 KDA SUBUNIT"/>
    <property type="match status" value="1"/>
</dbReference>
<dbReference type="RefSeq" id="WP_188579521.1">
    <property type="nucleotide sequence ID" value="NZ_BMCT01000003.1"/>
</dbReference>
<keyword evidence="5" id="KW-0808">Transferase</keyword>
<feature type="repeat" description="TPR" evidence="8">
    <location>
        <begin position="89"/>
        <end position="122"/>
    </location>
</feature>
<evidence type="ECO:0000256" key="1">
    <source>
        <dbReference type="ARBA" id="ARBA00004922"/>
    </source>
</evidence>
<feature type="domain" description="O-GlcNAc transferase C-terminal" evidence="10">
    <location>
        <begin position="368"/>
        <end position="523"/>
    </location>
</feature>
<protein>
    <recommendedName>
        <fullName evidence="3">protein O-GlcNAc transferase</fullName>
        <ecNumber evidence="3">2.4.1.255</ecNumber>
    </recommendedName>
</protein>
<dbReference type="SUPFAM" id="SSF48452">
    <property type="entry name" value="TPR-like"/>
    <property type="match status" value="2"/>
</dbReference>
<dbReference type="EMBL" id="BMCT01000003">
    <property type="protein sequence ID" value="GGF66970.1"/>
    <property type="molecule type" value="Genomic_DNA"/>
</dbReference>
<evidence type="ECO:0000256" key="3">
    <source>
        <dbReference type="ARBA" id="ARBA00011970"/>
    </source>
</evidence>
<evidence type="ECO:0000256" key="7">
    <source>
        <dbReference type="ARBA" id="ARBA00022803"/>
    </source>
</evidence>
<dbReference type="PROSITE" id="PS50293">
    <property type="entry name" value="TPR_REGION"/>
    <property type="match status" value="1"/>
</dbReference>
<feature type="repeat" description="TPR" evidence="8">
    <location>
        <begin position="222"/>
        <end position="255"/>
    </location>
</feature>
<dbReference type="EC" id="2.4.1.255" evidence="3"/>
<evidence type="ECO:0000256" key="8">
    <source>
        <dbReference type="PROSITE-ProRule" id="PRU00339"/>
    </source>
</evidence>
<evidence type="ECO:0000256" key="4">
    <source>
        <dbReference type="ARBA" id="ARBA00022676"/>
    </source>
</evidence>
<evidence type="ECO:0000256" key="2">
    <source>
        <dbReference type="ARBA" id="ARBA00005386"/>
    </source>
</evidence>